<accession>A0AAU8B0I9</accession>
<organism evidence="1">
    <name type="scientific">Dulem virus 38</name>
    <dbReference type="NCBI Taxonomy" id="3145756"/>
    <lineage>
        <taxon>Viruses</taxon>
        <taxon>Duplodnaviria</taxon>
        <taxon>Heunggongvirae</taxon>
        <taxon>Uroviricota</taxon>
        <taxon>Caudoviricetes</taxon>
    </lineage>
</organism>
<proteinExistence type="predicted"/>
<name>A0AAU8B0I9_9CAUD</name>
<protein>
    <submittedName>
        <fullName evidence="1">Uncharacterized protein</fullName>
    </submittedName>
</protein>
<reference evidence="1" key="1">
    <citation type="submission" date="2024-03" db="EMBL/GenBank/DDBJ databases">
        <title>Diverse circular DNA viruses in blood, oral, and fecal samples of captive lemurs.</title>
        <authorList>
            <person name="Paietta E.N."/>
            <person name="Kraberger S."/>
            <person name="Lund M.C."/>
            <person name="Custer J.M."/>
            <person name="Vargas K.M."/>
            <person name="Ehmke E.E."/>
            <person name="Yoder A.D."/>
            <person name="Varsani A."/>
        </authorList>
    </citation>
    <scope>NUCLEOTIDE SEQUENCE</scope>
    <source>
        <strain evidence="1">Duke_24SF_44</strain>
    </source>
</reference>
<evidence type="ECO:0000313" key="1">
    <source>
        <dbReference type="EMBL" id="XCD05737.1"/>
    </source>
</evidence>
<sequence length="166" mass="18371">MSNSSVFPVVGAWWRQNGTRVGNGARLKAGTSTTPYDQYAQPVGGRRWTVEVEYLADDFPHLKVVANHFRGGKKVASREVASEFLGASHSLAPHTFEITLPDGFTEAWLPSLRVGVDTEIQAARFYETPPRETAAVQVWEGDHIVTAHVTVWDGEKEVPARLDVVR</sequence>
<dbReference type="EMBL" id="PP511596">
    <property type="protein sequence ID" value="XCD05737.1"/>
    <property type="molecule type" value="Genomic_DNA"/>
</dbReference>